<organism evidence="1">
    <name type="scientific">seawater metagenome</name>
    <dbReference type="NCBI Taxonomy" id="1561972"/>
    <lineage>
        <taxon>unclassified sequences</taxon>
        <taxon>metagenomes</taxon>
        <taxon>ecological metagenomes</taxon>
    </lineage>
</organism>
<dbReference type="AlphaFoldDB" id="A0A5E8CKA3"/>
<accession>A0A5E8CKA3</accession>
<gene>
    <name evidence="1" type="ORF">CPAV1605_829</name>
</gene>
<sequence length="328" mass="37469">MTSMNFRNLENQNYILESNDNFVDLSDYEGDISCNILRGQSGYFSGFFSVDSVANMNEININANLLFQKNQKTTKICIDDLNNINFNDSIKFKTDSNTTIYLDDRCILSSQIDNFSIRHDQQLNINVNTQDIINVNTNGIRLIKGNFVIQNQSSSLKFGNNGDHIFLDDNDLNIMNSNNAVKLSTQELTILNNDTEIANFTPQKITLKAPLHQLHPNISNYVNISIDADTNILYISNSNHIINIDSIDSNLQIKKILPLANTVLENGFNLELHITSLDNNKNLTLLNYLDSNSDYNIRCNADITLQHHSYISLVYLDAFWHVKFWRNN</sequence>
<name>A0A5E8CKA3_9ZZZZ</name>
<protein>
    <submittedName>
        <fullName evidence="1">Uncharacterized protein</fullName>
    </submittedName>
</protein>
<reference evidence="1" key="1">
    <citation type="submission" date="2019-09" db="EMBL/GenBank/DDBJ databases">
        <authorList>
            <person name="Needham M D."/>
        </authorList>
    </citation>
    <scope>NUCLEOTIDE SEQUENCE</scope>
</reference>
<evidence type="ECO:0000313" key="1">
    <source>
        <dbReference type="EMBL" id="VVU95104.1"/>
    </source>
</evidence>
<dbReference type="EMBL" id="CABVLZ010000003">
    <property type="protein sequence ID" value="VVU95104.1"/>
    <property type="molecule type" value="Genomic_DNA"/>
</dbReference>
<proteinExistence type="predicted"/>